<dbReference type="InterPro" id="IPR036415">
    <property type="entry name" value="Lamin_tail_dom_sf"/>
</dbReference>
<dbReference type="Pfam" id="PF00932">
    <property type="entry name" value="LTD"/>
    <property type="match status" value="1"/>
</dbReference>
<dbReference type="InterPro" id="IPR001322">
    <property type="entry name" value="Lamin_tail_dom"/>
</dbReference>
<protein>
    <recommendedName>
        <fullName evidence="2">LTD domain-containing protein</fullName>
    </recommendedName>
</protein>
<dbReference type="OrthoDB" id="5500612at2"/>
<proteinExistence type="predicted"/>
<gene>
    <name evidence="3" type="ORF">FIV42_11960</name>
</gene>
<dbReference type="Gene3D" id="2.60.40.1260">
    <property type="entry name" value="Lamin Tail domain"/>
    <property type="match status" value="1"/>
</dbReference>
<dbReference type="SUPFAM" id="SSF74853">
    <property type="entry name" value="Lamin A/C globular tail domain"/>
    <property type="match status" value="1"/>
</dbReference>
<organism evidence="3 4">
    <name type="scientific">Persicimonas caeni</name>
    <dbReference type="NCBI Taxonomy" id="2292766"/>
    <lineage>
        <taxon>Bacteria</taxon>
        <taxon>Deltaproteobacteria</taxon>
        <taxon>Bradymonadales</taxon>
        <taxon>Bradymonadaceae</taxon>
        <taxon>Persicimonas</taxon>
    </lineage>
</organism>
<reference evidence="3 4" key="1">
    <citation type="submission" date="2019-06" db="EMBL/GenBank/DDBJ databases">
        <title>Persicimonas caeni gen. nov., sp. nov., a predatory bacterium isolated from solar saltern.</title>
        <authorList>
            <person name="Wang S."/>
        </authorList>
    </citation>
    <scope>NUCLEOTIDE SEQUENCE [LARGE SCALE GENOMIC DNA]</scope>
    <source>
        <strain evidence="3 4">YN101</strain>
    </source>
</reference>
<dbReference type="Proteomes" id="UP000315995">
    <property type="component" value="Chromosome"/>
</dbReference>
<evidence type="ECO:0000313" key="4">
    <source>
        <dbReference type="Proteomes" id="UP000315995"/>
    </source>
</evidence>
<accession>A0A4Y6PSZ0</accession>
<evidence type="ECO:0000259" key="2">
    <source>
        <dbReference type="PROSITE" id="PS51841"/>
    </source>
</evidence>
<feature type="signal peptide" evidence="1">
    <location>
        <begin position="1"/>
        <end position="23"/>
    </location>
</feature>
<keyword evidence="1" id="KW-0732">Signal</keyword>
<feature type="domain" description="LTD" evidence="2">
    <location>
        <begin position="555"/>
        <end position="682"/>
    </location>
</feature>
<name>A0A4Y6PSZ0_PERCE</name>
<evidence type="ECO:0000313" key="3">
    <source>
        <dbReference type="EMBL" id="QDG51431.1"/>
    </source>
</evidence>
<keyword evidence="4" id="KW-1185">Reference proteome</keyword>
<accession>A0A5B8Y3Z4</accession>
<dbReference type="EMBL" id="CP041186">
    <property type="protein sequence ID" value="QDG51431.1"/>
    <property type="molecule type" value="Genomic_DNA"/>
</dbReference>
<feature type="chain" id="PRO_5030106382" description="LTD domain-containing protein" evidence="1">
    <location>
        <begin position="24"/>
        <end position="706"/>
    </location>
</feature>
<evidence type="ECO:0000256" key="1">
    <source>
        <dbReference type="SAM" id="SignalP"/>
    </source>
</evidence>
<dbReference type="RefSeq" id="WP_141197912.1">
    <property type="nucleotide sequence ID" value="NZ_CP041186.1"/>
</dbReference>
<dbReference type="PROSITE" id="PS51841">
    <property type="entry name" value="LTD"/>
    <property type="match status" value="1"/>
</dbReference>
<sequence>MAVSTSMKQWLTLAMMGSMTLSACGEAQDDAQGAEEIPAVLSPGEKADDFRSESAQEYFVKGTTTITLDESYAEVSEEARLQRVRELIPYKQVVIGWFLNAYLIDKSEDSGNAGYGELKALTKNGSYEDLGIEKVEGLTYSFDFVQEVGGQFDLIDELAQTADAQPNADGSWTFELAVGNVSNAEMEQLEMNNEWYRRSPWSSFSPDNVDDSKYYMQELRIEEQERSDDAWLDYKRLFEDGTLDVEVFFGWDYHDAYHQKHARASYEWLLRNGFESPTDTWEDYATDRAPLTSTLQTPDGPVDVHVTLWWGEPGTSTDPDTDAGGRVLEEAMRESLKTDEVTMFSGHSGPWYGFALANWRETLEGDLDDSEIPSLEMPSDKYQLVVAEGCDTYALGEAFWQNPNKADRQNLDIITTTSFSNAGTEKAVTDLLGAVLGVDYREDFKAQRYSELLEDLDGNSYWFQTMYGVHGIDDNPHAHPYADTAAICTECSSSADCGPNGNVCANLEGTNVCTYECTADDGCPDGFTCRETRTGSWLSTSVCVPTTYTCDEIDDDADAASVQISELLADPAPGLDGDANGDGERDARADEYIELQNLSDTTFDLSGWTLSDNVSERYTFPANTTIAPGGYLVVFGGGDADSFTGVEGTVLVADGLYLNNGGDSITLTNRDGDVVDAVAYGAEGGENTALVRNGETLEQGAATPGR</sequence>
<dbReference type="AlphaFoldDB" id="A0A4Y6PSZ0"/>